<sequence>GTDPQSHSSTNPNIPLLFGKCSHPRDIPVLIVNDTFTSASRQAMTEATMLLVNQTYELRGATGDEVKVCLKAVHEEEAVKSKDAKVAFMQNLELRNSSLFEA</sequence>
<protein>
    <submittedName>
        <fullName evidence="1">Uncharacterized protein</fullName>
    </submittedName>
</protein>
<dbReference type="EMBL" id="OB684393">
    <property type="protein sequence ID" value="CAD7237067.1"/>
    <property type="molecule type" value="Genomic_DNA"/>
</dbReference>
<proteinExistence type="predicted"/>
<dbReference type="AlphaFoldDB" id="A0A7R8WXJ8"/>
<accession>A0A7R8WXJ8</accession>
<reference evidence="1" key="1">
    <citation type="submission" date="2020-11" db="EMBL/GenBank/DDBJ databases">
        <authorList>
            <person name="Tran Van P."/>
        </authorList>
    </citation>
    <scope>NUCLEOTIDE SEQUENCE</scope>
</reference>
<name>A0A7R8WXJ8_9CRUS</name>
<organism evidence="1">
    <name type="scientific">Cyprideis torosa</name>
    <dbReference type="NCBI Taxonomy" id="163714"/>
    <lineage>
        <taxon>Eukaryota</taxon>
        <taxon>Metazoa</taxon>
        <taxon>Ecdysozoa</taxon>
        <taxon>Arthropoda</taxon>
        <taxon>Crustacea</taxon>
        <taxon>Oligostraca</taxon>
        <taxon>Ostracoda</taxon>
        <taxon>Podocopa</taxon>
        <taxon>Podocopida</taxon>
        <taxon>Cytherocopina</taxon>
        <taxon>Cytheroidea</taxon>
        <taxon>Cytherideidae</taxon>
        <taxon>Cyprideis</taxon>
    </lineage>
</organism>
<gene>
    <name evidence="1" type="ORF">CTOB1V02_LOCUS14882</name>
</gene>
<feature type="non-terminal residue" evidence="1">
    <location>
        <position position="1"/>
    </location>
</feature>
<evidence type="ECO:0000313" key="1">
    <source>
        <dbReference type="EMBL" id="CAD7237067.1"/>
    </source>
</evidence>